<proteinExistence type="predicted"/>
<keyword evidence="4" id="KW-1185">Reference proteome</keyword>
<dbReference type="AlphaFoldDB" id="A0A2V3IM92"/>
<accession>A0A2V3IM92</accession>
<gene>
    <name evidence="3" type="ORF">BWQ96_07068</name>
</gene>
<evidence type="ECO:0000256" key="2">
    <source>
        <dbReference type="SAM" id="MobiDB-lite"/>
    </source>
</evidence>
<organism evidence="3 4">
    <name type="scientific">Gracilariopsis chorda</name>
    <dbReference type="NCBI Taxonomy" id="448386"/>
    <lineage>
        <taxon>Eukaryota</taxon>
        <taxon>Rhodophyta</taxon>
        <taxon>Florideophyceae</taxon>
        <taxon>Rhodymeniophycidae</taxon>
        <taxon>Gracilariales</taxon>
        <taxon>Gracilariaceae</taxon>
        <taxon>Gracilariopsis</taxon>
    </lineage>
</organism>
<feature type="coiled-coil region" evidence="1">
    <location>
        <begin position="70"/>
        <end position="132"/>
    </location>
</feature>
<protein>
    <submittedName>
        <fullName evidence="3">Uncharacterized protein</fullName>
    </submittedName>
</protein>
<evidence type="ECO:0000313" key="4">
    <source>
        <dbReference type="Proteomes" id="UP000247409"/>
    </source>
</evidence>
<dbReference type="EMBL" id="NBIV01000134">
    <property type="protein sequence ID" value="PXF43193.1"/>
    <property type="molecule type" value="Genomic_DNA"/>
</dbReference>
<reference evidence="3 4" key="1">
    <citation type="journal article" date="2018" name="Mol. Biol. Evol.">
        <title>Analysis of the draft genome of the red seaweed Gracilariopsis chorda provides insights into genome size evolution in Rhodophyta.</title>
        <authorList>
            <person name="Lee J."/>
            <person name="Yang E.C."/>
            <person name="Graf L."/>
            <person name="Yang J.H."/>
            <person name="Qiu H."/>
            <person name="Zel Zion U."/>
            <person name="Chan C.X."/>
            <person name="Stephens T.G."/>
            <person name="Weber A.P.M."/>
            <person name="Boo G.H."/>
            <person name="Boo S.M."/>
            <person name="Kim K.M."/>
            <person name="Shin Y."/>
            <person name="Jung M."/>
            <person name="Lee S.J."/>
            <person name="Yim H.S."/>
            <person name="Lee J.H."/>
            <person name="Bhattacharya D."/>
            <person name="Yoon H.S."/>
        </authorList>
    </citation>
    <scope>NUCLEOTIDE SEQUENCE [LARGE SCALE GENOMIC DNA]</scope>
    <source>
        <strain evidence="3 4">SKKU-2015</strain>
        <tissue evidence="3">Whole body</tissue>
    </source>
</reference>
<sequence length="368" mass="41212">MSSLDTRSPDTASSLSSQPTTPHGEKTGRNLYLHHESVVNALQGSDTLYQDAVARAKKSAKNAKHATDTADRIRATEESLSDYLDQLEKQHVRKMLLRRKMRQKLSSVQSQLDSASQNCADADREAVHAQRQALQDMETCKRLRGDAKKLHKSERMRRQLLDKMFDGLQAGSLQENLVEEERDALVLVTNRKKDSLTAQRQAYQLLTSALVEVGNARKDLWDARITNTVDLFNGGAIGMMAGMQSQIRFKAARTKVQCALSKLEQAVVLNPKLPLRKTLNARSKDKMSLGMTDIFFDGVTTDLMARLAIDKAEAVVESVEESLVKSIAMQKKHVAQLREDYSSSSSELERTSKELVRIRAELIHEAFS</sequence>
<keyword evidence="1" id="KW-0175">Coiled coil</keyword>
<evidence type="ECO:0000313" key="3">
    <source>
        <dbReference type="EMBL" id="PXF43193.1"/>
    </source>
</evidence>
<feature type="region of interest" description="Disordered" evidence="2">
    <location>
        <begin position="1"/>
        <end position="28"/>
    </location>
</feature>
<feature type="compositionally biased region" description="Polar residues" evidence="2">
    <location>
        <begin position="1"/>
        <end position="21"/>
    </location>
</feature>
<dbReference type="Proteomes" id="UP000247409">
    <property type="component" value="Unassembled WGS sequence"/>
</dbReference>
<name>A0A2V3IM92_9FLOR</name>
<comment type="caution">
    <text evidence="3">The sequence shown here is derived from an EMBL/GenBank/DDBJ whole genome shotgun (WGS) entry which is preliminary data.</text>
</comment>
<dbReference type="OrthoDB" id="10411330at2759"/>
<evidence type="ECO:0000256" key="1">
    <source>
        <dbReference type="SAM" id="Coils"/>
    </source>
</evidence>